<keyword evidence="6 7" id="KW-0472">Membrane</keyword>
<keyword evidence="4 7" id="KW-0812">Transmembrane</keyword>
<evidence type="ECO:0000256" key="3">
    <source>
        <dbReference type="ARBA" id="ARBA00022519"/>
    </source>
</evidence>
<comment type="caution">
    <text evidence="8">The sequence shown here is derived from an EMBL/GenBank/DDBJ whole genome shotgun (WGS) entry which is preliminary data.</text>
</comment>
<keyword evidence="9" id="KW-1185">Reference proteome</keyword>
<gene>
    <name evidence="8" type="primary">rnb</name>
    <name evidence="8" type="ORF">HMPREF9098_1432</name>
</gene>
<protein>
    <recommendedName>
        <fullName evidence="7">UPF0761 membrane protein HMPREF9098_1432</fullName>
    </recommendedName>
</protein>
<evidence type="ECO:0000256" key="4">
    <source>
        <dbReference type="ARBA" id="ARBA00022692"/>
    </source>
</evidence>
<feature type="transmembrane region" description="Helical" evidence="7">
    <location>
        <begin position="103"/>
        <end position="122"/>
    </location>
</feature>
<dbReference type="InterPro" id="IPR023679">
    <property type="entry name" value="UPF0761_bac"/>
</dbReference>
<proteinExistence type="inferred from homology"/>
<dbReference type="Proteomes" id="UP000004088">
    <property type="component" value="Unassembled WGS sequence"/>
</dbReference>
<feature type="transmembrane region" description="Helical" evidence="7">
    <location>
        <begin position="49"/>
        <end position="69"/>
    </location>
</feature>
<dbReference type="PANTHER" id="PTHR30213:SF0">
    <property type="entry name" value="UPF0761 MEMBRANE PROTEIN YIHY"/>
    <property type="match status" value="1"/>
</dbReference>
<dbReference type="PANTHER" id="PTHR30213">
    <property type="entry name" value="INNER MEMBRANE PROTEIN YHJD"/>
    <property type="match status" value="1"/>
</dbReference>
<dbReference type="RefSeq" id="WP_003783062.1">
    <property type="nucleotide sequence ID" value="NZ_GL870929.1"/>
</dbReference>
<evidence type="ECO:0000256" key="5">
    <source>
        <dbReference type="ARBA" id="ARBA00022989"/>
    </source>
</evidence>
<evidence type="ECO:0000313" key="9">
    <source>
        <dbReference type="Proteomes" id="UP000004088"/>
    </source>
</evidence>
<evidence type="ECO:0000256" key="1">
    <source>
        <dbReference type="ARBA" id="ARBA00004651"/>
    </source>
</evidence>
<keyword evidence="3" id="KW-0997">Cell inner membrane</keyword>
<comment type="similarity">
    <text evidence="7">Belongs to the UPF0761 family.</text>
</comment>
<feature type="transmembrane region" description="Helical" evidence="7">
    <location>
        <begin position="243"/>
        <end position="274"/>
    </location>
</feature>
<evidence type="ECO:0000256" key="6">
    <source>
        <dbReference type="ARBA" id="ARBA00023136"/>
    </source>
</evidence>
<feature type="transmembrane region" description="Helical" evidence="7">
    <location>
        <begin position="205"/>
        <end position="223"/>
    </location>
</feature>
<name>F0EZZ8_9NEIS</name>
<dbReference type="Pfam" id="PF03631">
    <property type="entry name" value="Virul_fac_BrkB"/>
    <property type="match status" value="1"/>
</dbReference>
<feature type="transmembrane region" description="Helical" evidence="7">
    <location>
        <begin position="176"/>
        <end position="198"/>
    </location>
</feature>
<dbReference type="GO" id="GO:0016787">
    <property type="term" value="F:hydrolase activity"/>
    <property type="evidence" value="ECO:0007669"/>
    <property type="project" value="UniProtKB-KW"/>
</dbReference>
<dbReference type="EMBL" id="AEWV01000022">
    <property type="protein sequence ID" value="EGC17177.1"/>
    <property type="molecule type" value="Genomic_DNA"/>
</dbReference>
<sequence length="400" mass="45257">MNAPHKSSLHSFLHRLWCSTPCRFLRFVSQRFNEANILQTAGSLTFTTLLALVPLLTVILIVLAAFPMFGDISAHFMDLVHRIIVPSGASAIADYLDRFKEQAVRMTALGIAVMVVTSLLLIQTIDQTLNRIWRVQRGRPWWISLTVYWALLTIGPLLVGISLSVSAYGLAQNTDYFFSSSLHFVGNVLGNAVFLFLLYRLVPNCHVPLLHAVSGALIIGLLLETAKYGFGIYISHFNSYAPVYGAFSIIPIFLVWLNLLWLIILSGALVIACIGDWHSQQDEMQQPDHVFNQIIAILLLLADAQQHGKALTLRAMHQQLPIGRSQIEILLLRLAKIQYVTESKRGWLLKTSPEQIWLSDLFHHFVYRRNALPQNPLLNERMTECCQPLHVNIAQLYRQQ</sequence>
<organism evidence="8 9">
    <name type="scientific">Kingella denitrificans ATCC 33394</name>
    <dbReference type="NCBI Taxonomy" id="888741"/>
    <lineage>
        <taxon>Bacteria</taxon>
        <taxon>Pseudomonadati</taxon>
        <taxon>Pseudomonadota</taxon>
        <taxon>Betaproteobacteria</taxon>
        <taxon>Neisseriales</taxon>
        <taxon>Neisseriaceae</taxon>
        <taxon>Kingella</taxon>
    </lineage>
</organism>
<dbReference type="HAMAP" id="MF_00672">
    <property type="entry name" value="UPF0761"/>
    <property type="match status" value="1"/>
</dbReference>
<reference evidence="8 9" key="1">
    <citation type="submission" date="2011-01" db="EMBL/GenBank/DDBJ databases">
        <authorList>
            <person name="Muzny D."/>
            <person name="Qin X."/>
            <person name="Deng J."/>
            <person name="Jiang H."/>
            <person name="Liu Y."/>
            <person name="Qu J."/>
            <person name="Song X.-Z."/>
            <person name="Zhang L."/>
            <person name="Thornton R."/>
            <person name="Coyle M."/>
            <person name="Francisco L."/>
            <person name="Jackson L."/>
            <person name="Javaid M."/>
            <person name="Korchina V."/>
            <person name="Kovar C."/>
            <person name="Mata R."/>
            <person name="Mathew T."/>
            <person name="Ngo R."/>
            <person name="Nguyen L."/>
            <person name="Nguyen N."/>
            <person name="Okwuonu G."/>
            <person name="Ongeri F."/>
            <person name="Pham C."/>
            <person name="Simmons D."/>
            <person name="Wilczek-Boney K."/>
            <person name="Hale W."/>
            <person name="Jakkamsetti A."/>
            <person name="Pham P."/>
            <person name="Ruth R."/>
            <person name="San Lucas F."/>
            <person name="Warren J."/>
            <person name="Zhang J."/>
            <person name="Zhao Z."/>
            <person name="Zhou C."/>
            <person name="Zhu D."/>
            <person name="Lee S."/>
            <person name="Bess C."/>
            <person name="Blankenburg K."/>
            <person name="Forbes L."/>
            <person name="Fu Q."/>
            <person name="Gubbala S."/>
            <person name="Hirani K."/>
            <person name="Jayaseelan J.C."/>
            <person name="Lara F."/>
            <person name="Munidasa M."/>
            <person name="Palculict T."/>
            <person name="Patil S."/>
            <person name="Pu L.-L."/>
            <person name="Saada N."/>
            <person name="Tang L."/>
            <person name="Weissenberger G."/>
            <person name="Zhu Y."/>
            <person name="Hemphill L."/>
            <person name="Shang Y."/>
            <person name="Youmans B."/>
            <person name="Ayvaz T."/>
            <person name="Ross M."/>
            <person name="Santibanez J."/>
            <person name="Aqrawi P."/>
            <person name="Gross S."/>
            <person name="Joshi V."/>
            <person name="Fowler G."/>
            <person name="Nazareth L."/>
            <person name="Reid J."/>
            <person name="Worley K."/>
            <person name="Petrosino J."/>
            <person name="Highlander S."/>
            <person name="Gibbs R."/>
        </authorList>
    </citation>
    <scope>NUCLEOTIDE SEQUENCE [LARGE SCALE GENOMIC DNA]</scope>
    <source>
        <strain evidence="8 9">ATCC 33394</strain>
    </source>
</reference>
<keyword evidence="5 7" id="KW-1133">Transmembrane helix</keyword>
<evidence type="ECO:0000313" key="8">
    <source>
        <dbReference type="EMBL" id="EGC17177.1"/>
    </source>
</evidence>
<dbReference type="InterPro" id="IPR017039">
    <property type="entry name" value="Virul_fac_BrkB"/>
</dbReference>
<dbReference type="STRING" id="888741.HMPREF9098_1432"/>
<keyword evidence="2 7" id="KW-1003">Cell membrane</keyword>
<dbReference type="GO" id="GO:0005886">
    <property type="term" value="C:plasma membrane"/>
    <property type="evidence" value="ECO:0007669"/>
    <property type="project" value="UniProtKB-SubCell"/>
</dbReference>
<dbReference type="HOGENOM" id="CLU_032288_1_0_4"/>
<feature type="transmembrane region" description="Helical" evidence="7">
    <location>
        <begin position="142"/>
        <end position="170"/>
    </location>
</feature>
<evidence type="ECO:0000256" key="2">
    <source>
        <dbReference type="ARBA" id="ARBA00022475"/>
    </source>
</evidence>
<comment type="subcellular location">
    <subcellularLocation>
        <location evidence="1 7">Cell membrane</location>
        <topology evidence="1 7">Multi-pass membrane protein</topology>
    </subcellularLocation>
</comment>
<accession>F0EZZ8</accession>
<keyword evidence="8" id="KW-0378">Hydrolase</keyword>
<evidence type="ECO:0000256" key="7">
    <source>
        <dbReference type="HAMAP-Rule" id="MF_00672"/>
    </source>
</evidence>
<dbReference type="AlphaFoldDB" id="F0EZZ8"/>
<dbReference type="NCBIfam" id="TIGR00765">
    <property type="entry name" value="yihY_not_rbn"/>
    <property type="match status" value="1"/>
</dbReference>